<evidence type="ECO:0000313" key="1">
    <source>
        <dbReference type="EMBL" id="GAH18075.1"/>
    </source>
</evidence>
<feature type="non-terminal residue" evidence="1">
    <location>
        <position position="1"/>
    </location>
</feature>
<protein>
    <submittedName>
        <fullName evidence="1">Uncharacterized protein</fullName>
    </submittedName>
</protein>
<organism evidence="1">
    <name type="scientific">marine sediment metagenome</name>
    <dbReference type="NCBI Taxonomy" id="412755"/>
    <lineage>
        <taxon>unclassified sequences</taxon>
        <taxon>metagenomes</taxon>
        <taxon>ecological metagenomes</taxon>
    </lineage>
</organism>
<accession>X1ECK2</accession>
<name>X1ECK2_9ZZZZ</name>
<proteinExistence type="predicted"/>
<dbReference type="EMBL" id="BART01033256">
    <property type="protein sequence ID" value="GAH18075.1"/>
    <property type="molecule type" value="Genomic_DNA"/>
</dbReference>
<sequence>DGWDKLTIYEAKMWRARYLTTRSHSGMRCFYCTEKFMATKDIIKCKINGQVIPREVLLSKEPYENCPLKPQKRGK</sequence>
<reference evidence="1" key="1">
    <citation type="journal article" date="2014" name="Front. Microbiol.">
        <title>High frequency of phylogenetically diverse reductive dehalogenase-homologous genes in deep subseafloor sedimentary metagenomes.</title>
        <authorList>
            <person name="Kawai M."/>
            <person name="Futagami T."/>
            <person name="Toyoda A."/>
            <person name="Takaki Y."/>
            <person name="Nishi S."/>
            <person name="Hori S."/>
            <person name="Arai W."/>
            <person name="Tsubouchi T."/>
            <person name="Morono Y."/>
            <person name="Uchiyama I."/>
            <person name="Ito T."/>
            <person name="Fujiyama A."/>
            <person name="Inagaki F."/>
            <person name="Takami H."/>
        </authorList>
    </citation>
    <scope>NUCLEOTIDE SEQUENCE</scope>
    <source>
        <strain evidence="1">Expedition CK06-06</strain>
    </source>
</reference>
<dbReference type="AlphaFoldDB" id="X1ECK2"/>
<gene>
    <name evidence="1" type="ORF">S01H4_57217</name>
</gene>
<comment type="caution">
    <text evidence="1">The sequence shown here is derived from an EMBL/GenBank/DDBJ whole genome shotgun (WGS) entry which is preliminary data.</text>
</comment>